<feature type="DNA-binding region" description="H-T-H motif" evidence="3">
    <location>
        <begin position="38"/>
        <end position="57"/>
    </location>
</feature>
<sequence length="210" mass="24354">MADMIEILREQENMTPKQIEIVKAAIELISEKGYYNTSTSEIARRAGVAEGTIFRHYRTKKDLLVTIVTPVITSFSAPLFAEKFVDQVFRDKYAHFEDLLNAFIRNRFEFAQSNIPLIKILLQELAFHPEIQASYKEVFSNKVFPAFNQAIDFYKEKGELRDLPNETIIRTIVSNILGFMINRFIIQPDKDWDDETEIKQTIDLIIRGVG</sequence>
<keyword evidence="6" id="KW-1185">Reference proteome</keyword>
<proteinExistence type="predicted"/>
<dbReference type="SUPFAM" id="SSF48498">
    <property type="entry name" value="Tetracyclin repressor-like, C-terminal domain"/>
    <property type="match status" value="1"/>
</dbReference>
<dbReference type="Pfam" id="PF00440">
    <property type="entry name" value="TetR_N"/>
    <property type="match status" value="1"/>
</dbReference>
<evidence type="ECO:0000313" key="6">
    <source>
        <dbReference type="Proteomes" id="UP001595989"/>
    </source>
</evidence>
<evidence type="ECO:0000256" key="3">
    <source>
        <dbReference type="PROSITE-ProRule" id="PRU00335"/>
    </source>
</evidence>
<dbReference type="PANTHER" id="PTHR43479">
    <property type="entry name" value="ACREF/ENVCD OPERON REPRESSOR-RELATED"/>
    <property type="match status" value="1"/>
</dbReference>
<dbReference type="RefSeq" id="WP_390294316.1">
    <property type="nucleotide sequence ID" value="NZ_JBHSFU010000004.1"/>
</dbReference>
<dbReference type="PANTHER" id="PTHR43479:SF11">
    <property type="entry name" value="ACREF_ENVCD OPERON REPRESSOR-RELATED"/>
    <property type="match status" value="1"/>
</dbReference>
<evidence type="ECO:0000313" key="5">
    <source>
        <dbReference type="EMBL" id="MFC4558023.1"/>
    </source>
</evidence>
<evidence type="ECO:0000256" key="2">
    <source>
        <dbReference type="ARBA" id="ARBA00023125"/>
    </source>
</evidence>
<evidence type="ECO:0000256" key="1">
    <source>
        <dbReference type="ARBA" id="ARBA00022491"/>
    </source>
</evidence>
<dbReference type="InterPro" id="IPR050624">
    <property type="entry name" value="HTH-type_Tx_Regulator"/>
</dbReference>
<dbReference type="InterPro" id="IPR009057">
    <property type="entry name" value="Homeodomain-like_sf"/>
</dbReference>
<dbReference type="Gene3D" id="1.10.357.10">
    <property type="entry name" value="Tetracycline Repressor, domain 2"/>
    <property type="match status" value="1"/>
</dbReference>
<dbReference type="InterPro" id="IPR001647">
    <property type="entry name" value="HTH_TetR"/>
</dbReference>
<dbReference type="InterPro" id="IPR036271">
    <property type="entry name" value="Tet_transcr_reg_TetR-rel_C_sf"/>
</dbReference>
<keyword evidence="1" id="KW-0678">Repressor</keyword>
<keyword evidence="2 3" id="KW-0238">DNA-binding</keyword>
<name>A0ABV9DIW9_9BACI</name>
<organism evidence="5 6">
    <name type="scientific">Virgibacillus kekensis</name>
    <dbReference type="NCBI Taxonomy" id="202261"/>
    <lineage>
        <taxon>Bacteria</taxon>
        <taxon>Bacillati</taxon>
        <taxon>Bacillota</taxon>
        <taxon>Bacilli</taxon>
        <taxon>Bacillales</taxon>
        <taxon>Bacillaceae</taxon>
        <taxon>Virgibacillus</taxon>
    </lineage>
</organism>
<comment type="caution">
    <text evidence="5">The sequence shown here is derived from an EMBL/GenBank/DDBJ whole genome shotgun (WGS) entry which is preliminary data.</text>
</comment>
<dbReference type="EMBL" id="JBHSFU010000004">
    <property type="protein sequence ID" value="MFC4558023.1"/>
    <property type="molecule type" value="Genomic_DNA"/>
</dbReference>
<feature type="domain" description="HTH tetR-type" evidence="4">
    <location>
        <begin position="15"/>
        <end position="75"/>
    </location>
</feature>
<gene>
    <name evidence="5" type="ORF">ACFO3D_07355</name>
</gene>
<dbReference type="PROSITE" id="PS50977">
    <property type="entry name" value="HTH_TETR_2"/>
    <property type="match status" value="1"/>
</dbReference>
<dbReference type="PRINTS" id="PR00455">
    <property type="entry name" value="HTHTETR"/>
</dbReference>
<reference evidence="6" key="1">
    <citation type="journal article" date="2019" name="Int. J. Syst. Evol. Microbiol.">
        <title>The Global Catalogue of Microorganisms (GCM) 10K type strain sequencing project: providing services to taxonomists for standard genome sequencing and annotation.</title>
        <authorList>
            <consortium name="The Broad Institute Genomics Platform"/>
            <consortium name="The Broad Institute Genome Sequencing Center for Infectious Disease"/>
            <person name="Wu L."/>
            <person name="Ma J."/>
        </authorList>
    </citation>
    <scope>NUCLEOTIDE SEQUENCE [LARGE SCALE GENOMIC DNA]</scope>
    <source>
        <strain evidence="6">CGMCC 4.7426</strain>
    </source>
</reference>
<accession>A0ABV9DIW9</accession>
<protein>
    <submittedName>
        <fullName evidence="5">TetR/AcrR family transcriptional regulator</fullName>
    </submittedName>
</protein>
<dbReference type="Proteomes" id="UP001595989">
    <property type="component" value="Unassembled WGS sequence"/>
</dbReference>
<dbReference type="SUPFAM" id="SSF46689">
    <property type="entry name" value="Homeodomain-like"/>
    <property type="match status" value="1"/>
</dbReference>
<evidence type="ECO:0000259" key="4">
    <source>
        <dbReference type="PROSITE" id="PS50977"/>
    </source>
</evidence>